<dbReference type="InParanoid" id="A0A409YH26"/>
<dbReference type="PANTHER" id="PTHR33048">
    <property type="entry name" value="PTH11-LIKE INTEGRAL MEMBRANE PROTEIN (AFU_ORTHOLOGUE AFUA_5G11245)"/>
    <property type="match status" value="1"/>
</dbReference>
<feature type="transmembrane region" description="Helical" evidence="6">
    <location>
        <begin position="124"/>
        <end position="142"/>
    </location>
</feature>
<reference evidence="8 9" key="1">
    <citation type="journal article" date="2018" name="Evol. Lett.">
        <title>Horizontal gene cluster transfer increased hallucinogenic mushroom diversity.</title>
        <authorList>
            <person name="Reynolds H.T."/>
            <person name="Vijayakumar V."/>
            <person name="Gluck-Thaler E."/>
            <person name="Korotkin H.B."/>
            <person name="Matheny P.B."/>
            <person name="Slot J.C."/>
        </authorList>
    </citation>
    <scope>NUCLEOTIDE SEQUENCE [LARGE SCALE GENOMIC DNA]</scope>
    <source>
        <strain evidence="8 9">2629</strain>
    </source>
</reference>
<dbReference type="Proteomes" id="UP000284842">
    <property type="component" value="Unassembled WGS sequence"/>
</dbReference>
<evidence type="ECO:0000313" key="9">
    <source>
        <dbReference type="Proteomes" id="UP000284842"/>
    </source>
</evidence>
<feature type="transmembrane region" description="Helical" evidence="6">
    <location>
        <begin position="162"/>
        <end position="183"/>
    </location>
</feature>
<feature type="transmembrane region" description="Helical" evidence="6">
    <location>
        <begin position="230"/>
        <end position="250"/>
    </location>
</feature>
<name>A0A409YH26_9AGAR</name>
<sequence length="343" mass="37485">MSDAPPISAGTVIMSLTAARALTGTAYVISFVTTFLRLYHRVTIHRFWWDDFWAAFALLSGMMSCIIWLAIERIMSSPSFSARYFGITGMFVCYTHSMWCSKISLAVTIVRLLGDGGARKVSKFVAYLFAVAGVTLIFQKAFICGFNFNRLPLCAIPVWTGYLELSVDISGDIWLVCAPLYILRNINLAGEHRRLLRAIFLCGTFVTAASIVRAVFIFTAQNLMMGILGHLQLAISLITCNLLVLVTFIYRKVSASSDGSDGFNTSSASVPQNDRPTMGHSILSIPQTPVTQDSSYSRITFTTLGSSMLCPLESNETAPTFEQGTEPANGSPPMVIRAVQGSS</sequence>
<dbReference type="PANTHER" id="PTHR33048:SF47">
    <property type="entry name" value="INTEGRAL MEMBRANE PROTEIN-RELATED"/>
    <property type="match status" value="1"/>
</dbReference>
<dbReference type="OrthoDB" id="3229610at2759"/>
<evidence type="ECO:0000256" key="3">
    <source>
        <dbReference type="ARBA" id="ARBA00022989"/>
    </source>
</evidence>
<comment type="similarity">
    <text evidence="5">Belongs to the SAT4 family.</text>
</comment>
<feature type="transmembrane region" description="Helical" evidence="6">
    <location>
        <begin position="83"/>
        <end position="112"/>
    </location>
</feature>
<evidence type="ECO:0000256" key="5">
    <source>
        <dbReference type="ARBA" id="ARBA00038359"/>
    </source>
</evidence>
<feature type="domain" description="Rhodopsin" evidence="7">
    <location>
        <begin position="36"/>
        <end position="221"/>
    </location>
</feature>
<gene>
    <name evidence="8" type="ORF">CVT24_011648</name>
</gene>
<comment type="caution">
    <text evidence="8">The sequence shown here is derived from an EMBL/GenBank/DDBJ whole genome shotgun (WGS) entry which is preliminary data.</text>
</comment>
<organism evidence="8 9">
    <name type="scientific">Panaeolus cyanescens</name>
    <dbReference type="NCBI Taxonomy" id="181874"/>
    <lineage>
        <taxon>Eukaryota</taxon>
        <taxon>Fungi</taxon>
        <taxon>Dikarya</taxon>
        <taxon>Basidiomycota</taxon>
        <taxon>Agaricomycotina</taxon>
        <taxon>Agaricomycetes</taxon>
        <taxon>Agaricomycetidae</taxon>
        <taxon>Agaricales</taxon>
        <taxon>Agaricineae</taxon>
        <taxon>Galeropsidaceae</taxon>
        <taxon>Panaeolus</taxon>
    </lineage>
</organism>
<keyword evidence="9" id="KW-1185">Reference proteome</keyword>
<feature type="transmembrane region" description="Helical" evidence="6">
    <location>
        <begin position="51"/>
        <end position="71"/>
    </location>
</feature>
<feature type="transmembrane region" description="Helical" evidence="6">
    <location>
        <begin position="12"/>
        <end position="39"/>
    </location>
</feature>
<keyword evidence="3 6" id="KW-1133">Transmembrane helix</keyword>
<evidence type="ECO:0000256" key="2">
    <source>
        <dbReference type="ARBA" id="ARBA00022692"/>
    </source>
</evidence>
<keyword evidence="2 6" id="KW-0812">Transmembrane</keyword>
<evidence type="ECO:0000313" key="8">
    <source>
        <dbReference type="EMBL" id="PPR02310.1"/>
    </source>
</evidence>
<dbReference type="Pfam" id="PF20684">
    <property type="entry name" value="Fung_rhodopsin"/>
    <property type="match status" value="1"/>
</dbReference>
<dbReference type="InterPro" id="IPR052337">
    <property type="entry name" value="SAT4-like"/>
</dbReference>
<keyword evidence="4 6" id="KW-0472">Membrane</keyword>
<dbReference type="STRING" id="181874.A0A409YH26"/>
<evidence type="ECO:0000256" key="6">
    <source>
        <dbReference type="SAM" id="Phobius"/>
    </source>
</evidence>
<dbReference type="GO" id="GO:0016020">
    <property type="term" value="C:membrane"/>
    <property type="evidence" value="ECO:0007669"/>
    <property type="project" value="UniProtKB-SubCell"/>
</dbReference>
<evidence type="ECO:0000256" key="4">
    <source>
        <dbReference type="ARBA" id="ARBA00023136"/>
    </source>
</evidence>
<evidence type="ECO:0000256" key="1">
    <source>
        <dbReference type="ARBA" id="ARBA00004141"/>
    </source>
</evidence>
<accession>A0A409YH26</accession>
<evidence type="ECO:0000259" key="7">
    <source>
        <dbReference type="Pfam" id="PF20684"/>
    </source>
</evidence>
<protein>
    <recommendedName>
        <fullName evidence="7">Rhodopsin domain-containing protein</fullName>
    </recommendedName>
</protein>
<dbReference type="AlphaFoldDB" id="A0A409YH26"/>
<dbReference type="InterPro" id="IPR049326">
    <property type="entry name" value="Rhodopsin_dom_fungi"/>
</dbReference>
<dbReference type="EMBL" id="NHTK01001177">
    <property type="protein sequence ID" value="PPR02310.1"/>
    <property type="molecule type" value="Genomic_DNA"/>
</dbReference>
<comment type="subcellular location">
    <subcellularLocation>
        <location evidence="1">Membrane</location>
        <topology evidence="1">Multi-pass membrane protein</topology>
    </subcellularLocation>
</comment>
<feature type="transmembrane region" description="Helical" evidence="6">
    <location>
        <begin position="195"/>
        <end position="218"/>
    </location>
</feature>
<proteinExistence type="inferred from homology"/>